<keyword evidence="2" id="KW-1185">Reference proteome</keyword>
<evidence type="ECO:0000313" key="1">
    <source>
        <dbReference type="EMBL" id="CAB4033807.1"/>
    </source>
</evidence>
<proteinExistence type="predicted"/>
<accession>A0A6S7JQL8</accession>
<organism evidence="1 2">
    <name type="scientific">Paramuricea clavata</name>
    <name type="common">Red gorgonian</name>
    <name type="synonym">Violescent sea-whip</name>
    <dbReference type="NCBI Taxonomy" id="317549"/>
    <lineage>
        <taxon>Eukaryota</taxon>
        <taxon>Metazoa</taxon>
        <taxon>Cnidaria</taxon>
        <taxon>Anthozoa</taxon>
        <taxon>Octocorallia</taxon>
        <taxon>Malacalcyonacea</taxon>
        <taxon>Plexauridae</taxon>
        <taxon>Paramuricea</taxon>
    </lineage>
</organism>
<dbReference type="PANTHER" id="PTHR47331">
    <property type="entry name" value="PHD-TYPE DOMAIN-CONTAINING PROTEIN"/>
    <property type="match status" value="1"/>
</dbReference>
<name>A0A6S7JQL8_PARCT</name>
<sequence>MQDGFYETRLPWKVGHVPLPENKNQSTARLYSVTRKLERIGKLKEYDDVMQDHLGKGVIEPVPVQPTGAIVHYFPHQPVIREQAQSTKMRIVYDCSPPIPSLNDCLETGPSLQPLLFDILLCNRFRRYCITGDMVKAFLQIIVQECDRDAQVNRCYDPGEAADNPNDLGTREAAPDKLGDLWYKGPDWLQKYNKWPEQPEINETTDVTQGLAMKRTLAKQGKLHLRPTASARYSRGNRSRGSKLNHCHNTREVLDTKAAEIGEECRQWLQYVQKSSTEGLNPPTTAPLPTFRTEMTEPFAVTGVDFAGPLLYRANKKSTRKAYVALYTCATTRAVHLKLSKKAWRQTSLRED</sequence>
<dbReference type="InterPro" id="IPR043502">
    <property type="entry name" value="DNA/RNA_pol_sf"/>
</dbReference>
<protein>
    <submittedName>
        <fullName evidence="1">Uncharacterized protein</fullName>
    </submittedName>
</protein>
<dbReference type="PANTHER" id="PTHR47331:SF1">
    <property type="entry name" value="GAG-LIKE PROTEIN"/>
    <property type="match status" value="1"/>
</dbReference>
<dbReference type="OrthoDB" id="416987at2759"/>
<comment type="caution">
    <text evidence="1">The sequence shown here is derived from an EMBL/GenBank/DDBJ whole genome shotgun (WGS) entry which is preliminary data.</text>
</comment>
<dbReference type="GO" id="GO:0003676">
    <property type="term" value="F:nucleic acid binding"/>
    <property type="evidence" value="ECO:0007669"/>
    <property type="project" value="InterPro"/>
</dbReference>
<evidence type="ECO:0000313" key="2">
    <source>
        <dbReference type="Proteomes" id="UP001152795"/>
    </source>
</evidence>
<dbReference type="AlphaFoldDB" id="A0A6S7JQL8"/>
<dbReference type="InterPro" id="IPR036397">
    <property type="entry name" value="RNaseH_sf"/>
</dbReference>
<dbReference type="GO" id="GO:0006259">
    <property type="term" value="P:DNA metabolic process"/>
    <property type="evidence" value="ECO:0007669"/>
    <property type="project" value="UniProtKB-ARBA"/>
</dbReference>
<gene>
    <name evidence="1" type="ORF">PACLA_8A068693</name>
</gene>
<dbReference type="EMBL" id="CACRXK020019569">
    <property type="protein sequence ID" value="CAB4033807.1"/>
    <property type="molecule type" value="Genomic_DNA"/>
</dbReference>
<reference evidence="1" key="1">
    <citation type="submission" date="2020-04" db="EMBL/GenBank/DDBJ databases">
        <authorList>
            <person name="Alioto T."/>
            <person name="Alioto T."/>
            <person name="Gomez Garrido J."/>
        </authorList>
    </citation>
    <scope>NUCLEOTIDE SEQUENCE</scope>
    <source>
        <strain evidence="1">A484AB</strain>
    </source>
</reference>
<dbReference type="Gene3D" id="3.30.420.10">
    <property type="entry name" value="Ribonuclease H-like superfamily/Ribonuclease H"/>
    <property type="match status" value="1"/>
</dbReference>
<dbReference type="SUPFAM" id="SSF56672">
    <property type="entry name" value="DNA/RNA polymerases"/>
    <property type="match status" value="1"/>
</dbReference>
<dbReference type="Proteomes" id="UP001152795">
    <property type="component" value="Unassembled WGS sequence"/>
</dbReference>